<reference evidence="4 5" key="1">
    <citation type="submission" date="2012-08" db="EMBL/GenBank/DDBJ databases">
        <title>Oryza genome evolution.</title>
        <authorList>
            <person name="Wing R.A."/>
        </authorList>
    </citation>
    <scope>NUCLEOTIDE SEQUENCE</scope>
</reference>
<reference evidence="4" key="3">
    <citation type="submission" date="2015-04" db="UniProtKB">
        <authorList>
            <consortium name="EnsemblPlants"/>
        </authorList>
    </citation>
    <scope>IDENTIFICATION</scope>
</reference>
<dbReference type="InterPro" id="IPR007658">
    <property type="entry name" value="DUF594"/>
</dbReference>
<dbReference type="InterPro" id="IPR025315">
    <property type="entry name" value="DUF4220"/>
</dbReference>
<dbReference type="EnsemblPlants" id="LPERR05G08750.1">
    <property type="protein sequence ID" value="LPERR05G08750.1"/>
    <property type="gene ID" value="LPERR05G08750"/>
</dbReference>
<reference evidence="5" key="2">
    <citation type="submission" date="2013-12" db="EMBL/GenBank/DDBJ databases">
        <authorList>
            <person name="Yu Y."/>
            <person name="Lee S."/>
            <person name="de Baynast K."/>
            <person name="Wissotski M."/>
            <person name="Liu L."/>
            <person name="Talag J."/>
            <person name="Goicoechea J."/>
            <person name="Angelova A."/>
            <person name="Jetty R."/>
            <person name="Kudrna D."/>
            <person name="Golser W."/>
            <person name="Rivera L."/>
            <person name="Zhang J."/>
            <person name="Wing R."/>
        </authorList>
    </citation>
    <scope>NUCLEOTIDE SEQUENCE</scope>
</reference>
<dbReference type="Gramene" id="LPERR05G08750.1">
    <property type="protein sequence ID" value="LPERR05G08750.1"/>
    <property type="gene ID" value="LPERR05G08750"/>
</dbReference>
<dbReference type="HOGENOM" id="CLU_008762_2_0_1"/>
<evidence type="ECO:0000256" key="1">
    <source>
        <dbReference type="SAM" id="MobiDB-lite"/>
    </source>
</evidence>
<feature type="transmembrane region" description="Helical" evidence="2">
    <location>
        <begin position="54"/>
        <end position="73"/>
    </location>
</feature>
<evidence type="ECO:0000256" key="2">
    <source>
        <dbReference type="SAM" id="Phobius"/>
    </source>
</evidence>
<keyword evidence="2" id="KW-0472">Membrane</keyword>
<dbReference type="Pfam" id="PF04578">
    <property type="entry name" value="DUF594"/>
    <property type="match status" value="1"/>
</dbReference>
<feature type="transmembrane region" description="Helical" evidence="2">
    <location>
        <begin position="108"/>
        <end position="127"/>
    </location>
</feature>
<accession>A0A0D9WEX6</accession>
<keyword evidence="5" id="KW-1185">Reference proteome</keyword>
<dbReference type="Pfam" id="PF13968">
    <property type="entry name" value="DUF4220"/>
    <property type="match status" value="1"/>
</dbReference>
<proteinExistence type="predicted"/>
<feature type="transmembrane region" description="Helical" evidence="2">
    <location>
        <begin position="20"/>
        <end position="42"/>
    </location>
</feature>
<dbReference type="STRING" id="77586.A0A0D9WEX6"/>
<feature type="transmembrane region" description="Helical" evidence="2">
    <location>
        <begin position="85"/>
        <end position="101"/>
    </location>
</feature>
<feature type="transmembrane region" description="Helical" evidence="2">
    <location>
        <begin position="327"/>
        <end position="348"/>
    </location>
</feature>
<keyword evidence="2" id="KW-1133">Transmembrane helix</keyword>
<feature type="domain" description="DUF4220" evidence="3">
    <location>
        <begin position="63"/>
        <end position="453"/>
    </location>
</feature>
<organism evidence="4 5">
    <name type="scientific">Leersia perrieri</name>
    <dbReference type="NCBI Taxonomy" id="77586"/>
    <lineage>
        <taxon>Eukaryota</taxon>
        <taxon>Viridiplantae</taxon>
        <taxon>Streptophyta</taxon>
        <taxon>Embryophyta</taxon>
        <taxon>Tracheophyta</taxon>
        <taxon>Spermatophyta</taxon>
        <taxon>Magnoliopsida</taxon>
        <taxon>Liliopsida</taxon>
        <taxon>Poales</taxon>
        <taxon>Poaceae</taxon>
        <taxon>BOP clade</taxon>
        <taxon>Oryzoideae</taxon>
        <taxon>Oryzeae</taxon>
        <taxon>Oryzinae</taxon>
        <taxon>Leersia</taxon>
    </lineage>
</organism>
<feature type="region of interest" description="Disordered" evidence="1">
    <location>
        <begin position="748"/>
        <end position="767"/>
    </location>
</feature>
<protein>
    <recommendedName>
        <fullName evidence="3">DUF4220 domain-containing protein</fullName>
    </recommendedName>
</protein>
<evidence type="ECO:0000259" key="3">
    <source>
        <dbReference type="Pfam" id="PF13968"/>
    </source>
</evidence>
<feature type="region of interest" description="Disordered" evidence="1">
    <location>
        <begin position="840"/>
        <end position="876"/>
    </location>
</feature>
<dbReference type="PANTHER" id="PTHR31325">
    <property type="entry name" value="OS01G0798800 PROTEIN-RELATED"/>
    <property type="match status" value="1"/>
</dbReference>
<evidence type="ECO:0000313" key="4">
    <source>
        <dbReference type="EnsemblPlants" id="LPERR05G08750.1"/>
    </source>
</evidence>
<feature type="compositionally biased region" description="Acidic residues" evidence="1">
    <location>
        <begin position="864"/>
        <end position="876"/>
    </location>
</feature>
<dbReference type="AlphaFoldDB" id="A0A0D9WEX6"/>
<evidence type="ECO:0000313" key="5">
    <source>
        <dbReference type="Proteomes" id="UP000032180"/>
    </source>
</evidence>
<sequence>MEKPSELVKWFFLFQKTDKAMLMRIEFLVVAVAILFLSMSFLDMFRPRSRNSAIKGILLILDAICDAILIYTIGLMQTAPFKNDLFPVWALVLVISAYGIPDQENRRISEAARVVALLGVAYLNSTFNTQFRHLIWALWALQQLRIFYISWAYFRATRSFLHGWSSPLLTAYMGTFDGINARLDPTTMEGYKYLVSGEQKQKIKLKPPEYNFSLYVPKRTKRMLVTLDKAWQPSNQQNSGNNPGNEAAVADNSTTDICTPQMKDMCLSFALYRLLRCRFDDLSLPGNSVTSTRKLISEIIGKNSRDLSAEINHYSKRSFRIVRYPVLFWRGFPLIAAWYPVVTIALFLWLGRNLHKIYKPKKGETAHVIHGVNVDIIITWLFMIIIVLKEIWKIMAYMLSDWTKVMVLCEYTAGSLKYLPRWLCKAIVWFFCTPRSTIVHHWHKKIDQYEFLQSFKYNPWKSNTMHYVTLGLVEKRSDGEKPSNAINLPEEVKPAILRSLIKLDLNQDFLEDKMPSLEANFQSLLSFFKFPTCSHILLVWHIATSLCEIELAQHYNTCLNNSEVLRAVKAAMNCCSSQPYIVKEERIEGELRANYIVASCISRYCGYLLISEPDLLPDTYLTSTEIFVSTVAEASEVLKGSDNLQSIYRKLMRHGDAVNDDNMIRRHPNMILKKSAQLAMSLIKIDDMDRWKVLADVWVDMLVHIAPSWNAAAHRKCLSTGGEFITQIWAILSHCNIQYSKLWPQQKSPQDKAGEQEACEGVNRASVEQQAAEGNGGLMSEMATRHNVAGTSGTKKDGQVESGSPWIWQEDQQTQDAAGLQFGGETNRVESQLFLAGQNQTQYGGSCESQEEEAAAAAAAAAAAEEEEEEEEEEEA</sequence>
<feature type="transmembrane region" description="Helical" evidence="2">
    <location>
        <begin position="368"/>
        <end position="388"/>
    </location>
</feature>
<name>A0A0D9WEX6_9ORYZ</name>
<keyword evidence="2" id="KW-0812">Transmembrane</keyword>
<dbReference type="eggNOG" id="ENOG502QSWW">
    <property type="taxonomic scope" value="Eukaryota"/>
</dbReference>
<dbReference type="Proteomes" id="UP000032180">
    <property type="component" value="Chromosome 5"/>
</dbReference>